<dbReference type="Gene3D" id="2.10.25.10">
    <property type="entry name" value="Laminin"/>
    <property type="match status" value="1"/>
</dbReference>
<gene>
    <name evidence="5" type="ORF">CAPTEDRAFT_215694</name>
</gene>
<dbReference type="HOGENOM" id="CLU_829617_0_0_1"/>
<dbReference type="EMBL" id="KB309575">
    <property type="protein sequence ID" value="ELT93909.1"/>
    <property type="molecule type" value="Genomic_DNA"/>
</dbReference>
<dbReference type="Proteomes" id="UP000014760">
    <property type="component" value="Unassembled WGS sequence"/>
</dbReference>
<keyword evidence="3" id="KW-0812">Transmembrane</keyword>
<reference evidence="5 7" key="2">
    <citation type="journal article" date="2013" name="Nature">
        <title>Insights into bilaterian evolution from three spiralian genomes.</title>
        <authorList>
            <person name="Simakov O."/>
            <person name="Marletaz F."/>
            <person name="Cho S.J."/>
            <person name="Edsinger-Gonzales E."/>
            <person name="Havlak P."/>
            <person name="Hellsten U."/>
            <person name="Kuo D.H."/>
            <person name="Larsson T."/>
            <person name="Lv J."/>
            <person name="Arendt D."/>
            <person name="Savage R."/>
            <person name="Osoegawa K."/>
            <person name="de Jong P."/>
            <person name="Grimwood J."/>
            <person name="Chapman J.A."/>
            <person name="Shapiro H."/>
            <person name="Aerts A."/>
            <person name="Otillar R.P."/>
            <person name="Terry A.Y."/>
            <person name="Boore J.L."/>
            <person name="Grigoriev I.V."/>
            <person name="Lindberg D.R."/>
            <person name="Seaver E.C."/>
            <person name="Weisblat D.A."/>
            <person name="Putnam N.H."/>
            <person name="Rokhsar D.S."/>
        </authorList>
    </citation>
    <scope>NUCLEOTIDE SEQUENCE</scope>
    <source>
        <strain evidence="5 7">I ESC-2004</strain>
    </source>
</reference>
<keyword evidence="1 2" id="KW-0245">EGF-like domain</keyword>
<evidence type="ECO:0000313" key="7">
    <source>
        <dbReference type="Proteomes" id="UP000014760"/>
    </source>
</evidence>
<dbReference type="EMBL" id="AMQN01012523">
    <property type="status" value="NOT_ANNOTATED_CDS"/>
    <property type="molecule type" value="Genomic_DNA"/>
</dbReference>
<evidence type="ECO:0000256" key="1">
    <source>
        <dbReference type="ARBA" id="ARBA00022536"/>
    </source>
</evidence>
<evidence type="ECO:0000313" key="5">
    <source>
        <dbReference type="EMBL" id="ELT93909.1"/>
    </source>
</evidence>
<dbReference type="PROSITE" id="PS00022">
    <property type="entry name" value="EGF_1"/>
    <property type="match status" value="1"/>
</dbReference>
<keyword evidence="3" id="KW-0472">Membrane</keyword>
<evidence type="ECO:0000259" key="4">
    <source>
        <dbReference type="PROSITE" id="PS50026"/>
    </source>
</evidence>
<proteinExistence type="predicted"/>
<feature type="disulfide bond" evidence="2">
    <location>
        <begin position="50"/>
        <end position="59"/>
    </location>
</feature>
<organism evidence="5">
    <name type="scientific">Capitella teleta</name>
    <name type="common">Polychaete worm</name>
    <dbReference type="NCBI Taxonomy" id="283909"/>
    <lineage>
        <taxon>Eukaryota</taxon>
        <taxon>Metazoa</taxon>
        <taxon>Spiralia</taxon>
        <taxon>Lophotrochozoa</taxon>
        <taxon>Annelida</taxon>
        <taxon>Polychaeta</taxon>
        <taxon>Sedentaria</taxon>
        <taxon>Scolecida</taxon>
        <taxon>Capitellidae</taxon>
        <taxon>Capitella</taxon>
    </lineage>
</organism>
<dbReference type="InterPro" id="IPR042635">
    <property type="entry name" value="MEGF10/SREC1/2-like"/>
</dbReference>
<dbReference type="PROSITE" id="PS50026">
    <property type="entry name" value="EGF_3"/>
    <property type="match status" value="1"/>
</dbReference>
<accession>R7TJN2</accession>
<reference evidence="7" key="1">
    <citation type="submission" date="2012-12" db="EMBL/GenBank/DDBJ databases">
        <authorList>
            <person name="Hellsten U."/>
            <person name="Grimwood J."/>
            <person name="Chapman J.A."/>
            <person name="Shapiro H."/>
            <person name="Aerts A."/>
            <person name="Otillar R.P."/>
            <person name="Terry A.Y."/>
            <person name="Boore J.L."/>
            <person name="Simakov O."/>
            <person name="Marletaz F."/>
            <person name="Cho S.-J."/>
            <person name="Edsinger-Gonzales E."/>
            <person name="Havlak P."/>
            <person name="Kuo D.-H."/>
            <person name="Larsson T."/>
            <person name="Lv J."/>
            <person name="Arendt D."/>
            <person name="Savage R."/>
            <person name="Osoegawa K."/>
            <person name="de Jong P."/>
            <person name="Lindberg D.R."/>
            <person name="Seaver E.C."/>
            <person name="Weisblat D.A."/>
            <person name="Putnam N.H."/>
            <person name="Grigoriev I.V."/>
            <person name="Rokhsar D.S."/>
        </authorList>
    </citation>
    <scope>NUCLEOTIDE SEQUENCE</scope>
    <source>
        <strain evidence="7">I ESC-2004</strain>
    </source>
</reference>
<dbReference type="PANTHER" id="PTHR24043:SF8">
    <property type="entry name" value="EGF-LIKE DOMAIN-CONTAINING PROTEIN"/>
    <property type="match status" value="1"/>
</dbReference>
<dbReference type="EnsemblMetazoa" id="CapteT215694">
    <property type="protein sequence ID" value="CapteP215694"/>
    <property type="gene ID" value="CapteG215694"/>
</dbReference>
<dbReference type="AlphaFoldDB" id="R7TJN2"/>
<keyword evidence="7" id="KW-1185">Reference proteome</keyword>
<name>R7TJN2_CAPTE</name>
<dbReference type="InterPro" id="IPR000742">
    <property type="entry name" value="EGF"/>
</dbReference>
<keyword evidence="2" id="KW-1015">Disulfide bond</keyword>
<protein>
    <recommendedName>
        <fullName evidence="4">EGF-like domain-containing protein</fullName>
    </recommendedName>
</protein>
<dbReference type="OrthoDB" id="10252017at2759"/>
<comment type="caution">
    <text evidence="2">Lacks conserved residue(s) required for the propagation of feature annotation.</text>
</comment>
<sequence>MYEGSQCGETDFRLLWPKLGHRESLCKDQSYCLNGGTCFDGGELKQFCECPNGKKGDRCQETDFENVGRNPKINRPTLVIKWTQDQGIPESHAKDYGYTFAYTDESGDVLFGPSVAHDPQTETQNLTVSGGSKFNIYIRPYRLVDGVKKYGWPSETRSMHTSSACEEGSFGVNCTGHCTGCKEHKCSAVDGRCSDGCHLWFTGEFCTEEPGFNLKIVITGVLSLQDLSLSTDQVNWSTMDITWTQDPEIPPENEKYHGSTYTKNDWILSVCGLFIVVILVILVIVVILVIRVHRQIIANERMLRSMKAGKDVIQDPNMNFSVQEPDLEMGLISQP</sequence>
<keyword evidence="3" id="KW-1133">Transmembrane helix</keyword>
<dbReference type="SUPFAM" id="SSF57196">
    <property type="entry name" value="EGF/Laminin"/>
    <property type="match status" value="1"/>
</dbReference>
<dbReference type="GO" id="GO:0005044">
    <property type="term" value="F:scavenger receptor activity"/>
    <property type="evidence" value="ECO:0007669"/>
    <property type="project" value="InterPro"/>
</dbReference>
<evidence type="ECO:0000313" key="6">
    <source>
        <dbReference type="EnsemblMetazoa" id="CapteP215694"/>
    </source>
</evidence>
<reference evidence="6" key="3">
    <citation type="submission" date="2015-06" db="UniProtKB">
        <authorList>
            <consortium name="EnsemblMetazoa"/>
        </authorList>
    </citation>
    <scope>IDENTIFICATION</scope>
</reference>
<dbReference type="PANTHER" id="PTHR24043">
    <property type="entry name" value="SCAVENGER RECEPTOR CLASS F"/>
    <property type="match status" value="1"/>
</dbReference>
<feature type="domain" description="EGF-like" evidence="4">
    <location>
        <begin position="22"/>
        <end position="60"/>
    </location>
</feature>
<evidence type="ECO:0000256" key="2">
    <source>
        <dbReference type="PROSITE-ProRule" id="PRU00076"/>
    </source>
</evidence>
<feature type="transmembrane region" description="Helical" evidence="3">
    <location>
        <begin position="266"/>
        <end position="292"/>
    </location>
</feature>
<evidence type="ECO:0000256" key="3">
    <source>
        <dbReference type="SAM" id="Phobius"/>
    </source>
</evidence>